<evidence type="ECO:0000313" key="2">
    <source>
        <dbReference type="Proteomes" id="UP001590950"/>
    </source>
</evidence>
<keyword evidence="2" id="KW-1185">Reference proteome</keyword>
<organism evidence="1 2">
    <name type="scientific">Stereocaulon virgatum</name>
    <dbReference type="NCBI Taxonomy" id="373712"/>
    <lineage>
        <taxon>Eukaryota</taxon>
        <taxon>Fungi</taxon>
        <taxon>Dikarya</taxon>
        <taxon>Ascomycota</taxon>
        <taxon>Pezizomycotina</taxon>
        <taxon>Lecanoromycetes</taxon>
        <taxon>OSLEUM clade</taxon>
        <taxon>Lecanoromycetidae</taxon>
        <taxon>Lecanorales</taxon>
        <taxon>Lecanorineae</taxon>
        <taxon>Stereocaulaceae</taxon>
        <taxon>Stereocaulon</taxon>
    </lineage>
</organism>
<reference evidence="1 2" key="1">
    <citation type="submission" date="2024-09" db="EMBL/GenBank/DDBJ databases">
        <title>Rethinking Asexuality: The Enigmatic Case of Functional Sexual Genes in Lepraria (Stereocaulaceae).</title>
        <authorList>
            <person name="Doellman M."/>
            <person name="Sun Y."/>
            <person name="Barcenas-Pena A."/>
            <person name="Lumbsch H.T."/>
            <person name="Grewe F."/>
        </authorList>
    </citation>
    <scope>NUCLEOTIDE SEQUENCE [LARGE SCALE GENOMIC DNA]</scope>
    <source>
        <strain evidence="1 2">Mercado 3170</strain>
    </source>
</reference>
<name>A0ABR4APE7_9LECA</name>
<sequence>MSSTKTHEMHAQGRKLLKEIVEELPRTKLRDQDTYGNQEYERTAILERKVMLLLAHLELAHLGYTVWQISKPIPIRKTTGPEFLIPIRTSESPSLKPGGPQHPGSYTCYTVNTYLTAELDCIFVGELPKRE</sequence>
<comment type="caution">
    <text evidence="1">The sequence shown here is derived from an EMBL/GenBank/DDBJ whole genome shotgun (WGS) entry which is preliminary data.</text>
</comment>
<dbReference type="Proteomes" id="UP001590950">
    <property type="component" value="Unassembled WGS sequence"/>
</dbReference>
<evidence type="ECO:0000313" key="1">
    <source>
        <dbReference type="EMBL" id="KAL2047622.1"/>
    </source>
</evidence>
<proteinExistence type="predicted"/>
<protein>
    <submittedName>
        <fullName evidence="1">Uncharacterized protein</fullName>
    </submittedName>
</protein>
<accession>A0ABR4APE7</accession>
<dbReference type="EMBL" id="JBEFKJ010000002">
    <property type="protein sequence ID" value="KAL2047622.1"/>
    <property type="molecule type" value="Genomic_DNA"/>
</dbReference>
<gene>
    <name evidence="1" type="ORF">N7G274_000664</name>
</gene>